<dbReference type="SUPFAM" id="SSF53850">
    <property type="entry name" value="Periplasmic binding protein-like II"/>
    <property type="match status" value="1"/>
</dbReference>
<evidence type="ECO:0000256" key="1">
    <source>
        <dbReference type="ARBA" id="ARBA00009437"/>
    </source>
</evidence>
<dbReference type="InterPro" id="IPR005119">
    <property type="entry name" value="LysR_subst-bd"/>
</dbReference>
<dbReference type="InterPro" id="IPR036388">
    <property type="entry name" value="WH-like_DNA-bd_sf"/>
</dbReference>
<protein>
    <submittedName>
        <fullName evidence="6">LysR family transcriptional regulator</fullName>
    </submittedName>
</protein>
<dbReference type="PANTHER" id="PTHR30537:SF21">
    <property type="entry name" value="HTH-TYPE TRANSCRIPTIONAL REGULATOR SINR-RELATED"/>
    <property type="match status" value="1"/>
</dbReference>
<reference evidence="6 7" key="1">
    <citation type="submission" date="2015-05" db="EMBL/GenBank/DDBJ databases">
        <authorList>
            <person name="Tang B."/>
            <person name="Yu Y."/>
        </authorList>
    </citation>
    <scope>NUCLEOTIDE SEQUENCE [LARGE SCALE GENOMIC DNA]</scope>
    <source>
        <strain evidence="6 7">DSM 7029</strain>
    </source>
</reference>
<dbReference type="OrthoDB" id="9786526at2"/>
<feature type="domain" description="HTH lysR-type" evidence="5">
    <location>
        <begin position="4"/>
        <end position="61"/>
    </location>
</feature>
<proteinExistence type="inferred from homology"/>
<dbReference type="Gene3D" id="3.40.190.290">
    <property type="match status" value="1"/>
</dbReference>
<dbReference type="Pfam" id="PF03466">
    <property type="entry name" value="LysR_substrate"/>
    <property type="match status" value="1"/>
</dbReference>
<dbReference type="PROSITE" id="PS50931">
    <property type="entry name" value="HTH_LYSR"/>
    <property type="match status" value="1"/>
</dbReference>
<dbReference type="InterPro" id="IPR000847">
    <property type="entry name" value="LysR_HTH_N"/>
</dbReference>
<dbReference type="GO" id="GO:0043565">
    <property type="term" value="F:sequence-specific DNA binding"/>
    <property type="evidence" value="ECO:0007669"/>
    <property type="project" value="TreeGrafter"/>
</dbReference>
<evidence type="ECO:0000313" key="7">
    <source>
        <dbReference type="Proteomes" id="UP000035352"/>
    </source>
</evidence>
<evidence type="ECO:0000256" key="2">
    <source>
        <dbReference type="ARBA" id="ARBA00023015"/>
    </source>
</evidence>
<organism evidence="6 7">
    <name type="scientific">Caldimonas brevitalea</name>
    <dbReference type="NCBI Taxonomy" id="413882"/>
    <lineage>
        <taxon>Bacteria</taxon>
        <taxon>Pseudomonadati</taxon>
        <taxon>Pseudomonadota</taxon>
        <taxon>Betaproteobacteria</taxon>
        <taxon>Burkholderiales</taxon>
        <taxon>Sphaerotilaceae</taxon>
        <taxon>Caldimonas</taxon>
    </lineage>
</organism>
<dbReference type="Gene3D" id="1.10.10.10">
    <property type="entry name" value="Winged helix-like DNA-binding domain superfamily/Winged helix DNA-binding domain"/>
    <property type="match status" value="1"/>
</dbReference>
<dbReference type="SUPFAM" id="SSF46785">
    <property type="entry name" value="Winged helix' DNA-binding domain"/>
    <property type="match status" value="1"/>
</dbReference>
<evidence type="ECO:0000313" key="6">
    <source>
        <dbReference type="EMBL" id="AKJ31315.1"/>
    </source>
</evidence>
<name>A0A0G3BXU0_9BURK</name>
<keyword evidence="2" id="KW-0805">Transcription regulation</keyword>
<evidence type="ECO:0000256" key="3">
    <source>
        <dbReference type="ARBA" id="ARBA00023125"/>
    </source>
</evidence>
<accession>A0A0G3BXU0</accession>
<dbReference type="GO" id="GO:0003700">
    <property type="term" value="F:DNA-binding transcription factor activity"/>
    <property type="evidence" value="ECO:0007669"/>
    <property type="project" value="InterPro"/>
</dbReference>
<keyword evidence="4" id="KW-0804">Transcription</keyword>
<dbReference type="Pfam" id="PF00126">
    <property type="entry name" value="HTH_1"/>
    <property type="match status" value="1"/>
</dbReference>
<keyword evidence="3" id="KW-0238">DNA-binding</keyword>
<dbReference type="RefSeq" id="WP_047196479.1">
    <property type="nucleotide sequence ID" value="NZ_CP011371.1"/>
</dbReference>
<dbReference type="KEGG" id="pbh:AAW51_4624"/>
<dbReference type="InterPro" id="IPR058163">
    <property type="entry name" value="LysR-type_TF_proteobact-type"/>
</dbReference>
<gene>
    <name evidence="6" type="ORF">AAW51_4624</name>
</gene>
<comment type="similarity">
    <text evidence="1">Belongs to the LysR transcriptional regulatory family.</text>
</comment>
<evidence type="ECO:0000259" key="5">
    <source>
        <dbReference type="PROSITE" id="PS50931"/>
    </source>
</evidence>
<dbReference type="FunFam" id="3.40.190.290:FF:000001">
    <property type="entry name" value="Transcriptional regulator, LysR family"/>
    <property type="match status" value="1"/>
</dbReference>
<sequence>MKIENTQELRLIVACAAGGNLSAAGRLLDVSPAAASAMLQRLEARVGARLFERSTRAMRPTPAGEVLADYARRALELLNEGVAQIGDDRQALRGTVRLTAASDLTRHVLLPWLDTFLARHAGVELDLRVSDSLQDVVKDQVDLALRYGHLDDSRLVARKLLDCRRVACASPRYLAEHGTPERPEDLSAHECITFRLRNRRNTVWPFWPAVGGGGCEVRVTGRRQCDDGEIARRWAVQGLGVTYKSELDVQADLLAGRLVRLFPGWQGEAIPLHAVLPSNRFIPARVRALVDHLAVCCAALPPLV</sequence>
<evidence type="ECO:0000256" key="4">
    <source>
        <dbReference type="ARBA" id="ARBA00023163"/>
    </source>
</evidence>
<dbReference type="CDD" id="cd08422">
    <property type="entry name" value="PBP2_CrgA_like"/>
    <property type="match status" value="1"/>
</dbReference>
<dbReference type="EMBL" id="CP011371">
    <property type="protein sequence ID" value="AKJ31315.1"/>
    <property type="molecule type" value="Genomic_DNA"/>
</dbReference>
<keyword evidence="7" id="KW-1185">Reference proteome</keyword>
<dbReference type="InterPro" id="IPR036390">
    <property type="entry name" value="WH_DNA-bd_sf"/>
</dbReference>
<dbReference type="AlphaFoldDB" id="A0A0G3BXU0"/>
<dbReference type="PATRIC" id="fig|413882.6.peg.4832"/>
<dbReference type="GO" id="GO:0006351">
    <property type="term" value="P:DNA-templated transcription"/>
    <property type="evidence" value="ECO:0007669"/>
    <property type="project" value="TreeGrafter"/>
</dbReference>
<dbReference type="PANTHER" id="PTHR30537">
    <property type="entry name" value="HTH-TYPE TRANSCRIPTIONAL REGULATOR"/>
    <property type="match status" value="1"/>
</dbReference>
<dbReference type="STRING" id="413882.AAW51_4624"/>
<dbReference type="Proteomes" id="UP000035352">
    <property type="component" value="Chromosome"/>
</dbReference>